<reference evidence="3 4" key="1">
    <citation type="submission" date="2016-03" db="EMBL/GenBank/DDBJ databases">
        <title>Whole genome sequencing of Grifola frondosa 9006-11.</title>
        <authorList>
            <person name="Min B."/>
            <person name="Park H."/>
            <person name="Kim J.-G."/>
            <person name="Cho H."/>
            <person name="Oh Y.-L."/>
            <person name="Kong W.-S."/>
            <person name="Choi I.-G."/>
        </authorList>
    </citation>
    <scope>NUCLEOTIDE SEQUENCE [LARGE SCALE GENOMIC DNA]</scope>
    <source>
        <strain evidence="3 4">9006-11</strain>
    </source>
</reference>
<keyword evidence="4" id="KW-1185">Reference proteome</keyword>
<evidence type="ECO:0000313" key="3">
    <source>
        <dbReference type="EMBL" id="OBZ74401.1"/>
    </source>
</evidence>
<dbReference type="GO" id="GO:0004553">
    <property type="term" value="F:hydrolase activity, hydrolyzing O-glycosyl compounds"/>
    <property type="evidence" value="ECO:0007669"/>
    <property type="project" value="InterPro"/>
</dbReference>
<keyword evidence="3" id="KW-0326">Glycosidase</keyword>
<dbReference type="PANTHER" id="PTHR10963:SF24">
    <property type="entry name" value="GLYCOSIDASE C21B10.07-RELATED"/>
    <property type="match status" value="1"/>
</dbReference>
<dbReference type="EMBL" id="LUGG01000005">
    <property type="protein sequence ID" value="OBZ74401.1"/>
    <property type="molecule type" value="Genomic_DNA"/>
</dbReference>
<gene>
    <name evidence="3" type="ORF">A0H81_05724</name>
</gene>
<sequence>MAFSLIIPFTATNATLTSKMRFALSVAILFTFSPIPGRAAFNLIAEYSGANFFSGWDYFDNYDNLTGGATNWVDQATADSSNLTYINSAGNAVIKVDNASFVPYPDKRNAARVRITTQDLFPIGSVFVTDVSHIPYGCSVWPGLWTKGANWPNDGEIDIIEGVNLMTSNQMTLHGTNGCMKTTPSTQTSQTISTNCSVVSGCSVLESAPNSYGEGFATAGGGVWATQFDVAVNDYVVSAIKSSGIHHVCDELDRYICLGKSVSELAVLHFLRPATICYRYYDVRKLVSSTLLERSPRDSFGMQGWRAIYLSATMRRRWNCRFLLRQQRHQCRLSQLRQRWFEISYIKVFSANGTAPITTSNATSSTSVTNSPIGSAETGAGTSSAGGTPTGASKSSALSRWDHLNTFVVIIGAAMLSRVVYVFL</sequence>
<feature type="region of interest" description="Disordered" evidence="1">
    <location>
        <begin position="360"/>
        <end position="396"/>
    </location>
</feature>
<dbReference type="STRING" id="5627.A0A1C7MBT8"/>
<dbReference type="PANTHER" id="PTHR10963">
    <property type="entry name" value="GLYCOSYL HYDROLASE-RELATED"/>
    <property type="match status" value="1"/>
</dbReference>
<dbReference type="InterPro" id="IPR000757">
    <property type="entry name" value="Beta-glucanase-like"/>
</dbReference>
<evidence type="ECO:0000259" key="2">
    <source>
        <dbReference type="PROSITE" id="PS51762"/>
    </source>
</evidence>
<keyword evidence="3" id="KW-0378">Hydrolase</keyword>
<dbReference type="SUPFAM" id="SSF49899">
    <property type="entry name" value="Concanavalin A-like lectins/glucanases"/>
    <property type="match status" value="1"/>
</dbReference>
<proteinExistence type="predicted"/>
<protein>
    <submittedName>
        <fullName evidence="3">Putative glycosidase C21B10.07</fullName>
    </submittedName>
</protein>
<dbReference type="Gene3D" id="2.60.120.200">
    <property type="match status" value="1"/>
</dbReference>
<dbReference type="InterPro" id="IPR050546">
    <property type="entry name" value="Glycosyl_Hydrlase_16"/>
</dbReference>
<dbReference type="PROSITE" id="PS51762">
    <property type="entry name" value="GH16_2"/>
    <property type="match status" value="1"/>
</dbReference>
<accession>A0A1C7MBT8</accession>
<dbReference type="Pfam" id="PF26113">
    <property type="entry name" value="GH16_XgeA"/>
    <property type="match status" value="1"/>
</dbReference>
<name>A0A1C7MBT8_GRIFR</name>
<evidence type="ECO:0000313" key="4">
    <source>
        <dbReference type="Proteomes" id="UP000092993"/>
    </source>
</evidence>
<organism evidence="3 4">
    <name type="scientific">Grifola frondosa</name>
    <name type="common">Maitake</name>
    <name type="synonym">Polyporus frondosus</name>
    <dbReference type="NCBI Taxonomy" id="5627"/>
    <lineage>
        <taxon>Eukaryota</taxon>
        <taxon>Fungi</taxon>
        <taxon>Dikarya</taxon>
        <taxon>Basidiomycota</taxon>
        <taxon>Agaricomycotina</taxon>
        <taxon>Agaricomycetes</taxon>
        <taxon>Polyporales</taxon>
        <taxon>Grifolaceae</taxon>
        <taxon>Grifola</taxon>
    </lineage>
</organism>
<dbReference type="AlphaFoldDB" id="A0A1C7MBT8"/>
<dbReference type="OrthoDB" id="192832at2759"/>
<comment type="caution">
    <text evidence="3">The sequence shown here is derived from an EMBL/GenBank/DDBJ whole genome shotgun (WGS) entry which is preliminary data.</text>
</comment>
<dbReference type="Proteomes" id="UP000092993">
    <property type="component" value="Unassembled WGS sequence"/>
</dbReference>
<dbReference type="InterPro" id="IPR013320">
    <property type="entry name" value="ConA-like_dom_sf"/>
</dbReference>
<feature type="domain" description="GH16" evidence="2">
    <location>
        <begin position="28"/>
        <end position="289"/>
    </location>
</feature>
<evidence type="ECO:0000256" key="1">
    <source>
        <dbReference type="SAM" id="MobiDB-lite"/>
    </source>
</evidence>
<dbReference type="GO" id="GO:0009251">
    <property type="term" value="P:glucan catabolic process"/>
    <property type="evidence" value="ECO:0007669"/>
    <property type="project" value="TreeGrafter"/>
</dbReference>